<reference evidence="1" key="1">
    <citation type="submission" date="2023-08" db="EMBL/GenBank/DDBJ databases">
        <authorList>
            <person name="Chen Y."/>
            <person name="Shah S."/>
            <person name="Dougan E. K."/>
            <person name="Thang M."/>
            <person name="Chan C."/>
        </authorList>
    </citation>
    <scope>NUCLEOTIDE SEQUENCE</scope>
</reference>
<dbReference type="AlphaFoldDB" id="A0AA36NKM0"/>
<gene>
    <name evidence="1" type="ORF">EVOR1521_LOCUS29548</name>
</gene>
<keyword evidence="2" id="KW-1185">Reference proteome</keyword>
<protein>
    <submittedName>
        <fullName evidence="1">Uncharacterized protein</fullName>
    </submittedName>
</protein>
<accession>A0AA36NKM0</accession>
<comment type="caution">
    <text evidence="1">The sequence shown here is derived from an EMBL/GenBank/DDBJ whole genome shotgun (WGS) entry which is preliminary data.</text>
</comment>
<name>A0AA36NKM0_9DINO</name>
<evidence type="ECO:0000313" key="1">
    <source>
        <dbReference type="EMBL" id="CAJ1407976.1"/>
    </source>
</evidence>
<dbReference type="EMBL" id="CAUJNA010003699">
    <property type="protein sequence ID" value="CAJ1407976.1"/>
    <property type="molecule type" value="Genomic_DNA"/>
</dbReference>
<evidence type="ECO:0000313" key="2">
    <source>
        <dbReference type="Proteomes" id="UP001178507"/>
    </source>
</evidence>
<sequence>MTFDKAVAHADGMKLVPLDKPMIVHKEHGVVKLSDLPAKMEITDGSIKEKHHFLDVIADWEGTLDFKNIETLFLQQRYADLPPPLLSMKGQHQAPYTMQLIILPKPGGKHDIIKRIKLQDDDKLTHATIISMCHGTPLEIDLRGKFREGSRGFQHMLQSMGGFQVKTVLIRKG</sequence>
<organism evidence="1 2">
    <name type="scientific">Effrenium voratum</name>
    <dbReference type="NCBI Taxonomy" id="2562239"/>
    <lineage>
        <taxon>Eukaryota</taxon>
        <taxon>Sar</taxon>
        <taxon>Alveolata</taxon>
        <taxon>Dinophyceae</taxon>
        <taxon>Suessiales</taxon>
        <taxon>Symbiodiniaceae</taxon>
        <taxon>Effrenium</taxon>
    </lineage>
</organism>
<proteinExistence type="predicted"/>
<dbReference type="Proteomes" id="UP001178507">
    <property type="component" value="Unassembled WGS sequence"/>
</dbReference>